<dbReference type="GO" id="GO:0008308">
    <property type="term" value="F:voltage-gated monoatomic anion channel activity"/>
    <property type="evidence" value="ECO:0007669"/>
    <property type="project" value="TreeGrafter"/>
</dbReference>
<dbReference type="InterPro" id="IPR022535">
    <property type="entry name" value="Golgi_pH-regulator_cons_dom"/>
</dbReference>
<feature type="transmembrane region" description="Helical" evidence="9">
    <location>
        <begin position="285"/>
        <end position="310"/>
    </location>
</feature>
<evidence type="ECO:0000256" key="7">
    <source>
        <dbReference type="ARBA" id="ARBA00035085"/>
    </source>
</evidence>
<comment type="similarity">
    <text evidence="2">Belongs to the Golgi pH regulator (TC 1.A.38) family.</text>
</comment>
<feature type="domain" description="Golgi pH regulator conserved" evidence="11">
    <location>
        <begin position="141"/>
        <end position="208"/>
    </location>
</feature>
<feature type="transmembrane region" description="Helical" evidence="9">
    <location>
        <begin position="148"/>
        <end position="170"/>
    </location>
</feature>
<dbReference type="PANTHER" id="PTHR15948:SF0">
    <property type="entry name" value="GOLGI PH REGULATOR A-RELATED"/>
    <property type="match status" value="1"/>
</dbReference>
<dbReference type="STRING" id="318479.A0A0N4UGD2"/>
<feature type="transmembrane region" description="Helical" evidence="9">
    <location>
        <begin position="77"/>
        <end position="96"/>
    </location>
</feature>
<evidence type="ECO:0000313" key="15">
    <source>
        <dbReference type="WBParaSite" id="DME_0000654501-mRNA-1"/>
    </source>
</evidence>
<dbReference type="InterPro" id="IPR015672">
    <property type="entry name" value="GPHR/GTG"/>
</dbReference>
<keyword evidence="4 9" id="KW-1133">Transmembrane helix</keyword>
<feature type="transmembrane region" description="Helical" evidence="9">
    <location>
        <begin position="378"/>
        <end position="398"/>
    </location>
</feature>
<feature type="domain" description="Abscisic acid G-protein coupled receptor-like" evidence="10">
    <location>
        <begin position="277"/>
        <end position="446"/>
    </location>
</feature>
<dbReference type="WBParaSite" id="DME_0000654501-mRNA-1">
    <property type="protein sequence ID" value="DME_0000654501-mRNA-1"/>
    <property type="gene ID" value="DME_0000654501"/>
</dbReference>
<keyword evidence="3 9" id="KW-0812">Transmembrane</keyword>
<feature type="transmembrane region" description="Helical" evidence="9">
    <location>
        <begin position="425"/>
        <end position="444"/>
    </location>
</feature>
<feature type="transmembrane region" description="Helical" evidence="9">
    <location>
        <begin position="42"/>
        <end position="65"/>
    </location>
</feature>
<evidence type="ECO:0000313" key="13">
    <source>
        <dbReference type="Proteomes" id="UP000038040"/>
    </source>
</evidence>
<reference evidence="15" key="1">
    <citation type="submission" date="2017-02" db="UniProtKB">
        <authorList>
            <consortium name="WormBaseParasite"/>
        </authorList>
    </citation>
    <scope>IDENTIFICATION</scope>
</reference>
<dbReference type="InterPro" id="IPR025969">
    <property type="entry name" value="ABA_GPCR_dom"/>
</dbReference>
<feature type="transmembrane region" description="Helical" evidence="9">
    <location>
        <begin position="12"/>
        <end position="30"/>
    </location>
</feature>
<gene>
    <name evidence="12" type="ORF">DME_LOCUS9656</name>
</gene>
<dbReference type="PANTHER" id="PTHR15948">
    <property type="entry name" value="G-PROTEIN COUPLED RECEPTOR 89-RELATED"/>
    <property type="match status" value="1"/>
</dbReference>
<evidence type="ECO:0000313" key="14">
    <source>
        <dbReference type="Proteomes" id="UP000274756"/>
    </source>
</evidence>
<evidence type="ECO:0000256" key="4">
    <source>
        <dbReference type="ARBA" id="ARBA00022989"/>
    </source>
</evidence>
<evidence type="ECO:0000256" key="5">
    <source>
        <dbReference type="ARBA" id="ARBA00023136"/>
    </source>
</evidence>
<comment type="catalytic activity">
    <reaction evidence="8">
        <text>fluoride(in) = fluoride(out)</text>
        <dbReference type="Rhea" id="RHEA:76159"/>
        <dbReference type="ChEBI" id="CHEBI:17051"/>
    </reaction>
</comment>
<evidence type="ECO:0000256" key="3">
    <source>
        <dbReference type="ARBA" id="ARBA00022692"/>
    </source>
</evidence>
<name>A0A0N4UGD2_DRAME</name>
<dbReference type="GO" id="GO:0032580">
    <property type="term" value="C:Golgi cisterna membrane"/>
    <property type="evidence" value="ECO:0007669"/>
    <property type="project" value="TreeGrafter"/>
</dbReference>
<keyword evidence="14" id="KW-1185">Reference proteome</keyword>
<evidence type="ECO:0000259" key="10">
    <source>
        <dbReference type="Pfam" id="PF12430"/>
    </source>
</evidence>
<feature type="transmembrane region" description="Helical" evidence="9">
    <location>
        <begin position="108"/>
        <end position="128"/>
    </location>
</feature>
<evidence type="ECO:0000256" key="6">
    <source>
        <dbReference type="ARBA" id="ARBA00024145"/>
    </source>
</evidence>
<evidence type="ECO:0000256" key="8">
    <source>
        <dbReference type="ARBA" id="ARBA00044702"/>
    </source>
</evidence>
<sequence length="455" mass="53160">MAVIWDSTVVLLSQGVFFFLGWLFFMKQLFRYYEVHHRMVQILFSVTFALSCTMFELIIFEILNILKPSSRFLHWKLGLYSILFVLIFALPVYVSFSLFKSISFIRRSWLLPLTVCLWMLFIYFFWKIGDPFPILSAKHGIFTIEQAISRVGVIGVTVMAILSGFGAVNAPYCYMTIFMRPVLQVHVAQMERKLMHTMEMIVSKKKRLCLLEKEAARSAFTQESLLQRLWGSVTFSSNSLKGQISAYNAEIVPLEEFSRYLFLELVELRNMKDRMEYSKTWQGQYFNIMGHFFSIYCIWKIFICTVNILFDRVGKVDPVTRGIEIAVNYMGFRLDVRFWSQHISFLLVGVIVVSSVRGLLITLTKFFYLISSNKSSNLIVLLLAQIMGMYFVSSVLLMRMNMPYEYRSIITEVLGDLQFNFYHRWFDVMFLISALISIAFLWLAHKQTPISLENG</sequence>
<evidence type="ECO:0000256" key="2">
    <source>
        <dbReference type="ARBA" id="ARBA00009478"/>
    </source>
</evidence>
<dbReference type="Pfam" id="PF12430">
    <property type="entry name" value="ABA_GPCR"/>
    <property type="match status" value="1"/>
</dbReference>
<protein>
    <submittedName>
        <fullName evidence="15">Golgi pH regulator</fullName>
    </submittedName>
</protein>
<comment type="subcellular location">
    <subcellularLocation>
        <location evidence="1">Membrane</location>
        <topology evidence="1">Multi-pass membrane protein</topology>
    </subcellularLocation>
</comment>
<dbReference type="Proteomes" id="UP000038040">
    <property type="component" value="Unplaced"/>
</dbReference>
<reference evidence="12 14" key="2">
    <citation type="submission" date="2018-11" db="EMBL/GenBank/DDBJ databases">
        <authorList>
            <consortium name="Pathogen Informatics"/>
        </authorList>
    </citation>
    <scope>NUCLEOTIDE SEQUENCE [LARGE SCALE GENOMIC DNA]</scope>
</reference>
<proteinExistence type="inferred from homology"/>
<evidence type="ECO:0000256" key="1">
    <source>
        <dbReference type="ARBA" id="ARBA00004141"/>
    </source>
</evidence>
<dbReference type="AlphaFoldDB" id="A0A0N4UGD2"/>
<evidence type="ECO:0000313" key="12">
    <source>
        <dbReference type="EMBL" id="VDN59683.1"/>
    </source>
</evidence>
<dbReference type="Proteomes" id="UP000274756">
    <property type="component" value="Unassembled WGS sequence"/>
</dbReference>
<evidence type="ECO:0000256" key="9">
    <source>
        <dbReference type="SAM" id="Phobius"/>
    </source>
</evidence>
<keyword evidence="5 9" id="KW-0472">Membrane</keyword>
<dbReference type="Pfam" id="PF12537">
    <property type="entry name" value="GPHR_N"/>
    <property type="match status" value="1"/>
</dbReference>
<dbReference type="EMBL" id="UYYG01001187">
    <property type="protein sequence ID" value="VDN59683.1"/>
    <property type="molecule type" value="Genomic_DNA"/>
</dbReference>
<dbReference type="OrthoDB" id="264392at2759"/>
<dbReference type="GO" id="GO:0051452">
    <property type="term" value="P:intracellular pH reduction"/>
    <property type="evidence" value="ECO:0007669"/>
    <property type="project" value="TreeGrafter"/>
</dbReference>
<evidence type="ECO:0000259" key="11">
    <source>
        <dbReference type="Pfam" id="PF12537"/>
    </source>
</evidence>
<comment type="catalytic activity">
    <reaction evidence="7">
        <text>bromide(in) = bromide(out)</text>
        <dbReference type="Rhea" id="RHEA:75383"/>
        <dbReference type="ChEBI" id="CHEBI:15858"/>
    </reaction>
</comment>
<organism evidence="13 15">
    <name type="scientific">Dracunculus medinensis</name>
    <name type="common">Guinea worm</name>
    <dbReference type="NCBI Taxonomy" id="318479"/>
    <lineage>
        <taxon>Eukaryota</taxon>
        <taxon>Metazoa</taxon>
        <taxon>Ecdysozoa</taxon>
        <taxon>Nematoda</taxon>
        <taxon>Chromadorea</taxon>
        <taxon>Rhabditida</taxon>
        <taxon>Spirurina</taxon>
        <taxon>Dracunculoidea</taxon>
        <taxon>Dracunculidae</taxon>
        <taxon>Dracunculus</taxon>
    </lineage>
</organism>
<feature type="transmembrane region" description="Helical" evidence="9">
    <location>
        <begin position="343"/>
        <end position="366"/>
    </location>
</feature>
<accession>A0A0N4UGD2</accession>
<comment type="catalytic activity">
    <reaction evidence="6">
        <text>iodide(out) = iodide(in)</text>
        <dbReference type="Rhea" id="RHEA:66324"/>
        <dbReference type="ChEBI" id="CHEBI:16382"/>
    </reaction>
</comment>